<reference evidence="2 3" key="1">
    <citation type="submission" date="2019-03" db="EMBL/GenBank/DDBJ databases">
        <title>Single cell metagenomics reveals metabolic interactions within the superorganism composed of flagellate Streblomastix strix and complex community of Bacteroidetes bacteria on its surface.</title>
        <authorList>
            <person name="Treitli S.C."/>
            <person name="Kolisko M."/>
            <person name="Husnik F."/>
            <person name="Keeling P."/>
            <person name="Hampl V."/>
        </authorList>
    </citation>
    <scope>NUCLEOTIDE SEQUENCE [LARGE SCALE GENOMIC DNA]</scope>
    <source>
        <strain evidence="2">ST1C</strain>
    </source>
</reference>
<gene>
    <name evidence="2" type="ORF">EZS28_000917</name>
</gene>
<name>A0A5J4X8I2_9EUKA</name>
<organism evidence="2 3">
    <name type="scientific">Streblomastix strix</name>
    <dbReference type="NCBI Taxonomy" id="222440"/>
    <lineage>
        <taxon>Eukaryota</taxon>
        <taxon>Metamonada</taxon>
        <taxon>Preaxostyla</taxon>
        <taxon>Oxymonadida</taxon>
        <taxon>Streblomastigidae</taxon>
        <taxon>Streblomastix</taxon>
    </lineage>
</organism>
<evidence type="ECO:0000256" key="1">
    <source>
        <dbReference type="SAM" id="MobiDB-lite"/>
    </source>
</evidence>
<evidence type="ECO:0000313" key="2">
    <source>
        <dbReference type="EMBL" id="KAA6403560.1"/>
    </source>
</evidence>
<feature type="compositionally biased region" description="Low complexity" evidence="1">
    <location>
        <begin position="68"/>
        <end position="78"/>
    </location>
</feature>
<proteinExistence type="predicted"/>
<accession>A0A5J4X8I2</accession>
<protein>
    <submittedName>
        <fullName evidence="2">Uncharacterized protein</fullName>
    </submittedName>
</protein>
<dbReference type="AlphaFoldDB" id="A0A5J4X8I2"/>
<feature type="region of interest" description="Disordered" evidence="1">
    <location>
        <begin position="27"/>
        <end position="94"/>
    </location>
</feature>
<dbReference type="EMBL" id="SNRW01000086">
    <property type="protein sequence ID" value="KAA6403560.1"/>
    <property type="molecule type" value="Genomic_DNA"/>
</dbReference>
<sequence>MASYEGVQLSQRVRLVKKTVFMNFNSQADRQVNQNQKQPVQGWRQPRRGSRVAKPPLVVDLRQLPQTGIIGSGKSPSRGKGGADPFQDKYKGAT</sequence>
<comment type="caution">
    <text evidence="2">The sequence shown here is derived from an EMBL/GenBank/DDBJ whole genome shotgun (WGS) entry which is preliminary data.</text>
</comment>
<evidence type="ECO:0000313" key="3">
    <source>
        <dbReference type="Proteomes" id="UP000324800"/>
    </source>
</evidence>
<feature type="compositionally biased region" description="Polar residues" evidence="1">
    <location>
        <begin position="27"/>
        <end position="39"/>
    </location>
</feature>
<dbReference type="Proteomes" id="UP000324800">
    <property type="component" value="Unassembled WGS sequence"/>
</dbReference>